<reference evidence="2" key="1">
    <citation type="journal article" date="2019" name="Int. J. Syst. Evol. Microbiol.">
        <title>The Global Catalogue of Microorganisms (GCM) 10K type strain sequencing project: providing services to taxonomists for standard genome sequencing and annotation.</title>
        <authorList>
            <consortium name="The Broad Institute Genomics Platform"/>
            <consortium name="The Broad Institute Genome Sequencing Center for Infectious Disease"/>
            <person name="Wu L."/>
            <person name="Ma J."/>
        </authorList>
    </citation>
    <scope>NUCLEOTIDE SEQUENCE [LARGE SCALE GENOMIC DNA]</scope>
    <source>
        <strain evidence="2">JCM 3146</strain>
    </source>
</reference>
<dbReference type="EMBL" id="BAAABM010000054">
    <property type="protein sequence ID" value="GAA0361216.1"/>
    <property type="molecule type" value="Genomic_DNA"/>
</dbReference>
<sequence length="104" mass="10752">MIESSRLSDGWGGGVAAFVAQQGPQDVDQAAGQSHQGLLVFAAFGSFALVVGPAGATGFEAGQGGEVEHPAQDFADDRRFVNELVNKDFDPAICPWTGTACPDL</sequence>
<comment type="caution">
    <text evidence="1">The sequence shown here is derived from an EMBL/GenBank/DDBJ whole genome shotgun (WGS) entry which is preliminary data.</text>
</comment>
<evidence type="ECO:0000313" key="2">
    <source>
        <dbReference type="Proteomes" id="UP001501822"/>
    </source>
</evidence>
<evidence type="ECO:0000313" key="1">
    <source>
        <dbReference type="EMBL" id="GAA0361216.1"/>
    </source>
</evidence>
<organism evidence="1 2">
    <name type="scientific">Actinoallomurus spadix</name>
    <dbReference type="NCBI Taxonomy" id="79912"/>
    <lineage>
        <taxon>Bacteria</taxon>
        <taxon>Bacillati</taxon>
        <taxon>Actinomycetota</taxon>
        <taxon>Actinomycetes</taxon>
        <taxon>Streptosporangiales</taxon>
        <taxon>Thermomonosporaceae</taxon>
        <taxon>Actinoallomurus</taxon>
    </lineage>
</organism>
<name>A0ABP3H3A4_9ACTN</name>
<dbReference type="Proteomes" id="UP001501822">
    <property type="component" value="Unassembled WGS sequence"/>
</dbReference>
<gene>
    <name evidence="1" type="ORF">GCM10010151_58890</name>
</gene>
<protein>
    <submittedName>
        <fullName evidence="1">Uncharacterized protein</fullName>
    </submittedName>
</protein>
<accession>A0ABP3H3A4</accession>
<proteinExistence type="predicted"/>
<keyword evidence="2" id="KW-1185">Reference proteome</keyword>